<reference evidence="1 2" key="1">
    <citation type="journal article" date="2006" name="Nature">
        <title>Global trends of whole-genome duplications revealed by the ciliate Paramecium tetraurelia.</title>
        <authorList>
            <consortium name="Genoscope"/>
            <person name="Aury J.-M."/>
            <person name="Jaillon O."/>
            <person name="Duret L."/>
            <person name="Noel B."/>
            <person name="Jubin C."/>
            <person name="Porcel B.M."/>
            <person name="Segurens B."/>
            <person name="Daubin V."/>
            <person name="Anthouard V."/>
            <person name="Aiach N."/>
            <person name="Arnaiz O."/>
            <person name="Billaut A."/>
            <person name="Beisson J."/>
            <person name="Blanc I."/>
            <person name="Bouhouche K."/>
            <person name="Camara F."/>
            <person name="Duharcourt S."/>
            <person name="Guigo R."/>
            <person name="Gogendeau D."/>
            <person name="Katinka M."/>
            <person name="Keller A.-M."/>
            <person name="Kissmehl R."/>
            <person name="Klotz C."/>
            <person name="Koll F."/>
            <person name="Le Moue A."/>
            <person name="Lepere C."/>
            <person name="Malinsky S."/>
            <person name="Nowacki M."/>
            <person name="Nowak J.K."/>
            <person name="Plattner H."/>
            <person name="Poulain J."/>
            <person name="Ruiz F."/>
            <person name="Serrano V."/>
            <person name="Zagulski M."/>
            <person name="Dessen P."/>
            <person name="Betermier M."/>
            <person name="Weissenbach J."/>
            <person name="Scarpelli C."/>
            <person name="Schachter V."/>
            <person name="Sperling L."/>
            <person name="Meyer E."/>
            <person name="Cohen J."/>
            <person name="Wincker P."/>
        </authorList>
    </citation>
    <scope>NUCLEOTIDE SEQUENCE [LARGE SCALE GENOMIC DNA]</scope>
    <source>
        <strain evidence="1 2">Stock d4-2</strain>
    </source>
</reference>
<dbReference type="AlphaFoldDB" id="A0CQN8"/>
<dbReference type="InParanoid" id="A0CQN8"/>
<name>A0CQN8_PARTE</name>
<organism evidence="1 2">
    <name type="scientific">Paramecium tetraurelia</name>
    <dbReference type="NCBI Taxonomy" id="5888"/>
    <lineage>
        <taxon>Eukaryota</taxon>
        <taxon>Sar</taxon>
        <taxon>Alveolata</taxon>
        <taxon>Ciliophora</taxon>
        <taxon>Intramacronucleata</taxon>
        <taxon>Oligohymenophorea</taxon>
        <taxon>Peniculida</taxon>
        <taxon>Parameciidae</taxon>
        <taxon>Paramecium</taxon>
    </lineage>
</organism>
<gene>
    <name evidence="1" type="ORF">GSPATT00009453001</name>
</gene>
<dbReference type="KEGG" id="ptm:GSPATT00009453001"/>
<protein>
    <submittedName>
        <fullName evidence="1">Uncharacterized protein</fullName>
    </submittedName>
</protein>
<dbReference type="Proteomes" id="UP000000600">
    <property type="component" value="Unassembled WGS sequence"/>
</dbReference>
<keyword evidence="2" id="KW-1185">Reference proteome</keyword>
<sequence>MQYIQYHPQIIEEFKMIDTKSLFQTMESSIIQKFEDKESFKEVYYYYTIIKKKDQSNSKFNLDQILFQMIINIFYCASAFMKCDILS</sequence>
<accession>A0CQN8</accession>
<dbReference type="GeneID" id="5026287"/>
<dbReference type="HOGENOM" id="CLU_2488233_0_0_1"/>
<dbReference type="EMBL" id="CT868141">
    <property type="protein sequence ID" value="CAK73105.1"/>
    <property type="molecule type" value="Genomic_DNA"/>
</dbReference>
<dbReference type="RefSeq" id="XP_001440502.1">
    <property type="nucleotide sequence ID" value="XM_001440465.1"/>
</dbReference>
<proteinExistence type="predicted"/>
<evidence type="ECO:0000313" key="1">
    <source>
        <dbReference type="EMBL" id="CAK73105.1"/>
    </source>
</evidence>
<evidence type="ECO:0000313" key="2">
    <source>
        <dbReference type="Proteomes" id="UP000000600"/>
    </source>
</evidence>